<evidence type="ECO:0000256" key="4">
    <source>
        <dbReference type="ARBA" id="ARBA00022692"/>
    </source>
</evidence>
<dbReference type="Pfam" id="PF04239">
    <property type="entry name" value="DUF421"/>
    <property type="match status" value="1"/>
</dbReference>
<dbReference type="Pfam" id="PF20730">
    <property type="entry name" value="YetF_N"/>
    <property type="match status" value="1"/>
</dbReference>
<evidence type="ECO:0000313" key="10">
    <source>
        <dbReference type="EMBL" id="NOU96877.1"/>
    </source>
</evidence>
<evidence type="ECO:0000256" key="2">
    <source>
        <dbReference type="ARBA" id="ARBA00006448"/>
    </source>
</evidence>
<keyword evidence="5 7" id="KW-1133">Transmembrane helix</keyword>
<accession>A0A972K5B4</accession>
<dbReference type="Gene3D" id="3.30.240.20">
    <property type="entry name" value="bsu07140 like domains"/>
    <property type="match status" value="2"/>
</dbReference>
<comment type="subcellular location">
    <subcellularLocation>
        <location evidence="1">Cell membrane</location>
        <topology evidence="1">Multi-pass membrane protein</topology>
    </subcellularLocation>
</comment>
<comment type="caution">
    <text evidence="10">The sequence shown here is derived from an EMBL/GenBank/DDBJ whole genome shotgun (WGS) entry which is preliminary data.</text>
</comment>
<evidence type="ECO:0000256" key="3">
    <source>
        <dbReference type="ARBA" id="ARBA00022475"/>
    </source>
</evidence>
<dbReference type="RefSeq" id="WP_171655111.1">
    <property type="nucleotide sequence ID" value="NZ_WHOD01000102.1"/>
</dbReference>
<gene>
    <name evidence="10" type="ORF">GC093_27180</name>
</gene>
<feature type="domain" description="YetF-like N-terminal transmembrane" evidence="9">
    <location>
        <begin position="7"/>
        <end position="79"/>
    </location>
</feature>
<evidence type="ECO:0000313" key="11">
    <source>
        <dbReference type="Proteomes" id="UP000641588"/>
    </source>
</evidence>
<comment type="similarity">
    <text evidence="2">Belongs to the UPF0702 family.</text>
</comment>
<feature type="transmembrane region" description="Helical" evidence="7">
    <location>
        <begin position="60"/>
        <end position="81"/>
    </location>
</feature>
<dbReference type="EMBL" id="WHOD01000102">
    <property type="protein sequence ID" value="NOU96877.1"/>
    <property type="molecule type" value="Genomic_DNA"/>
</dbReference>
<evidence type="ECO:0000256" key="7">
    <source>
        <dbReference type="SAM" id="Phobius"/>
    </source>
</evidence>
<protein>
    <submittedName>
        <fullName evidence="10">DUF421 domain-containing protein</fullName>
    </submittedName>
</protein>
<evidence type="ECO:0000256" key="5">
    <source>
        <dbReference type="ARBA" id="ARBA00022989"/>
    </source>
</evidence>
<evidence type="ECO:0000256" key="1">
    <source>
        <dbReference type="ARBA" id="ARBA00004651"/>
    </source>
</evidence>
<dbReference type="Proteomes" id="UP000641588">
    <property type="component" value="Unassembled WGS sequence"/>
</dbReference>
<keyword evidence="3" id="KW-1003">Cell membrane</keyword>
<keyword evidence="4 7" id="KW-0812">Transmembrane</keyword>
<dbReference type="InterPro" id="IPR048454">
    <property type="entry name" value="YetF_N"/>
</dbReference>
<dbReference type="InterPro" id="IPR007353">
    <property type="entry name" value="DUF421"/>
</dbReference>
<keyword evidence="6 7" id="KW-0472">Membrane</keyword>
<name>A0A972K5B4_9BACL</name>
<feature type="domain" description="YetF C-terminal" evidence="8">
    <location>
        <begin position="82"/>
        <end position="215"/>
    </location>
</feature>
<dbReference type="GO" id="GO:0005886">
    <property type="term" value="C:plasma membrane"/>
    <property type="evidence" value="ECO:0007669"/>
    <property type="project" value="UniProtKB-SubCell"/>
</dbReference>
<dbReference type="AlphaFoldDB" id="A0A972K5B4"/>
<evidence type="ECO:0000259" key="8">
    <source>
        <dbReference type="Pfam" id="PF04239"/>
    </source>
</evidence>
<evidence type="ECO:0000256" key="6">
    <source>
        <dbReference type="ARBA" id="ARBA00023136"/>
    </source>
</evidence>
<feature type="transmembrane region" description="Helical" evidence="7">
    <location>
        <begin position="36"/>
        <end position="53"/>
    </location>
</feature>
<reference evidence="10" key="1">
    <citation type="submission" date="2019-10" db="EMBL/GenBank/DDBJ databases">
        <title>Description of Paenibacillus glebae sp. nov.</title>
        <authorList>
            <person name="Carlier A."/>
            <person name="Qi S."/>
        </authorList>
    </citation>
    <scope>NUCLEOTIDE SEQUENCE</scope>
    <source>
        <strain evidence="10">LMG 31456</strain>
    </source>
</reference>
<proteinExistence type="inferred from homology"/>
<dbReference type="PANTHER" id="PTHR34582">
    <property type="entry name" value="UPF0702 TRANSMEMBRANE PROTEIN YCAP"/>
    <property type="match status" value="1"/>
</dbReference>
<organism evidence="10 11">
    <name type="scientific">Paenibacillus foliorum</name>
    <dbReference type="NCBI Taxonomy" id="2654974"/>
    <lineage>
        <taxon>Bacteria</taxon>
        <taxon>Bacillati</taxon>
        <taxon>Bacillota</taxon>
        <taxon>Bacilli</taxon>
        <taxon>Bacillales</taxon>
        <taxon>Paenibacillaceae</taxon>
        <taxon>Paenibacillus</taxon>
    </lineage>
</organism>
<dbReference type="PANTHER" id="PTHR34582:SF7">
    <property type="entry name" value="UPF0702 TRANSMEMBRANE PROTEIN YDFS"/>
    <property type="match status" value="1"/>
</dbReference>
<sequence length="231" mass="26118">MESIWETSFRTLIGFLVLLLLARMLGKKQLSQFTFFTYITGITLGNIAGELVLNRDIKMIDGITGLTVWALLTLGIEYVSLKSSKARVLLDGEPTIVIKNGKILEKAMASSRLNMDDLSMLLRDKNIFSVREVDYAILEPNGKLSVLKKQEEENATKKDLQIPLKQRLYLPSELIVDGKIVARNLKELKLNQDWLEHQIKLSGVQSVEEVFFAELQSDGSVYVDKKIENTV</sequence>
<dbReference type="InterPro" id="IPR023090">
    <property type="entry name" value="UPF0702_alpha/beta_dom_sf"/>
</dbReference>
<keyword evidence="11" id="KW-1185">Reference proteome</keyword>
<evidence type="ECO:0000259" key="9">
    <source>
        <dbReference type="Pfam" id="PF20730"/>
    </source>
</evidence>